<comment type="caution">
    <text evidence="3">The sequence shown here is derived from an EMBL/GenBank/DDBJ whole genome shotgun (WGS) entry which is preliminary data.</text>
</comment>
<dbReference type="PANTHER" id="PTHR46401">
    <property type="entry name" value="GLYCOSYLTRANSFERASE WBBK-RELATED"/>
    <property type="match status" value="1"/>
</dbReference>
<dbReference type="PANTHER" id="PTHR46401:SF2">
    <property type="entry name" value="GLYCOSYLTRANSFERASE WBBK-RELATED"/>
    <property type="match status" value="1"/>
</dbReference>
<dbReference type="FunFam" id="3.40.50.2000:FF:000119">
    <property type="entry name" value="Glycosyl transferase group 1"/>
    <property type="match status" value="1"/>
</dbReference>
<evidence type="ECO:0000313" key="3">
    <source>
        <dbReference type="EMBL" id="OGG04352.1"/>
    </source>
</evidence>
<evidence type="ECO:0000259" key="2">
    <source>
        <dbReference type="Pfam" id="PF00534"/>
    </source>
</evidence>
<name>A0A1F5YWR6_9BACT</name>
<dbReference type="CDD" id="cd03809">
    <property type="entry name" value="GT4_MtfB-like"/>
    <property type="match status" value="1"/>
</dbReference>
<dbReference type="InterPro" id="IPR001296">
    <property type="entry name" value="Glyco_trans_1"/>
</dbReference>
<dbReference type="STRING" id="1798371.A2W14_07125"/>
<dbReference type="Gene3D" id="3.40.50.2000">
    <property type="entry name" value="Glycogen Phosphorylase B"/>
    <property type="match status" value="1"/>
</dbReference>
<feature type="domain" description="Glycosyl transferase family 1" evidence="2">
    <location>
        <begin position="38"/>
        <end position="188"/>
    </location>
</feature>
<dbReference type="Proteomes" id="UP000176665">
    <property type="component" value="Unassembled WGS sequence"/>
</dbReference>
<accession>A0A1F5YWR6</accession>
<dbReference type="GO" id="GO:0016757">
    <property type="term" value="F:glycosyltransferase activity"/>
    <property type="evidence" value="ECO:0007669"/>
    <property type="project" value="InterPro"/>
</dbReference>
<proteinExistence type="predicted"/>
<reference evidence="3 4" key="1">
    <citation type="journal article" date="2016" name="Nat. Commun.">
        <title>Thousands of microbial genomes shed light on interconnected biogeochemical processes in an aquifer system.</title>
        <authorList>
            <person name="Anantharaman K."/>
            <person name="Brown C.T."/>
            <person name="Hug L.A."/>
            <person name="Sharon I."/>
            <person name="Castelle C.J."/>
            <person name="Probst A.J."/>
            <person name="Thomas B.C."/>
            <person name="Singh A."/>
            <person name="Wilkins M.J."/>
            <person name="Karaoz U."/>
            <person name="Brodie E.L."/>
            <person name="Williams K.H."/>
            <person name="Hubbard S.S."/>
            <person name="Banfield J.F."/>
        </authorList>
    </citation>
    <scope>NUCLEOTIDE SEQUENCE [LARGE SCALE GENOMIC DNA]</scope>
</reference>
<evidence type="ECO:0000313" key="4">
    <source>
        <dbReference type="Proteomes" id="UP000176665"/>
    </source>
</evidence>
<dbReference type="SUPFAM" id="SSF53756">
    <property type="entry name" value="UDP-Glycosyltransferase/glycogen phosphorylase"/>
    <property type="match status" value="1"/>
</dbReference>
<keyword evidence="1" id="KW-0808">Transferase</keyword>
<dbReference type="AlphaFoldDB" id="A0A1F5YWR6"/>
<dbReference type="Pfam" id="PF00534">
    <property type="entry name" value="Glycos_transf_1"/>
    <property type="match status" value="1"/>
</dbReference>
<protein>
    <recommendedName>
        <fullName evidence="2">Glycosyl transferase family 1 domain-containing protein</fullName>
    </recommendedName>
</protein>
<gene>
    <name evidence="3" type="ORF">A2W14_07125</name>
</gene>
<dbReference type="EMBL" id="MFJA01000006">
    <property type="protein sequence ID" value="OGG04352.1"/>
    <property type="molecule type" value="Genomic_DNA"/>
</dbReference>
<evidence type="ECO:0000256" key="1">
    <source>
        <dbReference type="ARBA" id="ARBA00022679"/>
    </source>
</evidence>
<sequence length="214" mass="23911">MNFPKNDINVVYPGINSAFRNISPRMTKKIIGQYHISSPYFLTVGTKEPRKNIKRIINAFNKFIQQSYFKEIKNPPILVIAGNAGWGETITGDKRIKVIGKIDSQDLPALYSASISLVYPSLYEGFGLPVLEAFACGAPVICSNRGSLKEVAQDAAYIVDPVKEDDIAQAMLKIFTDRSLRDKLINKGLTRSKFFSWDNAVRGVLSSYNQLLNK</sequence>
<organism evidence="3 4">
    <name type="scientific">Candidatus Gottesmanbacteria bacterium RBG_16_37_8</name>
    <dbReference type="NCBI Taxonomy" id="1798371"/>
    <lineage>
        <taxon>Bacteria</taxon>
        <taxon>Candidatus Gottesmaniibacteriota</taxon>
    </lineage>
</organism>